<evidence type="ECO:0000256" key="8">
    <source>
        <dbReference type="ARBA" id="ARBA00023136"/>
    </source>
</evidence>
<accession>A0A2P5P8R8</accession>
<dbReference type="InterPro" id="IPR017896">
    <property type="entry name" value="4Fe4S_Fe-S-bd"/>
</dbReference>
<keyword evidence="7" id="KW-0411">Iron-sulfur</keyword>
<dbReference type="NCBIfam" id="TIGR01409">
    <property type="entry name" value="TAT_signal_seq"/>
    <property type="match status" value="1"/>
</dbReference>
<dbReference type="AlphaFoldDB" id="A0A2P5P8R8"/>
<dbReference type="GO" id="GO:0051539">
    <property type="term" value="F:4 iron, 4 sulfur cluster binding"/>
    <property type="evidence" value="ECO:0007669"/>
    <property type="project" value="UniProtKB-KW"/>
</dbReference>
<dbReference type="SUPFAM" id="SSF54862">
    <property type="entry name" value="4Fe-4S ferredoxins"/>
    <property type="match status" value="1"/>
</dbReference>
<evidence type="ECO:0000256" key="2">
    <source>
        <dbReference type="ARBA" id="ARBA00022475"/>
    </source>
</evidence>
<evidence type="ECO:0000256" key="3">
    <source>
        <dbReference type="ARBA" id="ARBA00022485"/>
    </source>
</evidence>
<sequence length="509" mass="56735">MSSFHSTVSRREFMKGLGMAGTGLGSAAFITPVFHDLDELISSEDAEWNRPWWVKQREIDNPTLEFDWSQIERGDMRSTCFQPYVLAYYWGGVNEYKRVAAIAATKAAQALGTQPGFYLKDSALGSGNWNIMNPAYFPSHVTNYYFTGPKTAPTPEQMGLPKWQGTPEEAARMLRRAAIFYGAQQVGFTELGAGGSNARKLIWTYLMGTNYFSTKYIDSGVWPPPPEEAKKVNMEDVDPGYEDEKVVHLPNKSLWDISFMIGMSREMWRAGQGTKIQNAAAGARYRQMQVIQGCMQEFLRGLGYNGYGYARDLGGLMPAGASAILSGLTEQARHSDSTISPEMGSIAGYFSLLTDLPLAPNHPIDAGIFRFCHTCYKCADECPTQAISHDTQPTWDLPTPYGKPNINNTPGKKMFYTDLAKCRTFMEVTPYGSCMNCRPSCTFNVNTASSIHKVVKMTTSTTPLFNSFFYKMGKTFGYGIKEPEEWWDMSLPSYGFDTTVFASSGGYNK</sequence>
<comment type="caution">
    <text evidence="10">The sequence shown here is derived from an EMBL/GenBank/DDBJ whole genome shotgun (WGS) entry which is preliminary data.</text>
</comment>
<comment type="subcellular location">
    <subcellularLocation>
        <location evidence="1">Cell membrane</location>
    </subcellularLocation>
</comment>
<name>A0A2P5P8R8_9CHLR</name>
<reference evidence="10 11" key="1">
    <citation type="journal article" date="2017" name="ISME J.">
        <title>Grape pomace compost harbors organohalide-respiring Dehalogenimonas species with novel reductive dehalogenase genes.</title>
        <authorList>
            <person name="Yang Y."/>
            <person name="Higgins S.A."/>
            <person name="Yan J."/>
            <person name="Simsir B."/>
            <person name="Chourey K."/>
            <person name="Iyer R."/>
            <person name="Hettich R.L."/>
            <person name="Baldwin B."/>
            <person name="Ogles D.M."/>
            <person name="Loffler F.E."/>
        </authorList>
    </citation>
    <scope>NUCLEOTIDE SEQUENCE [LARGE SCALE GENOMIC DNA]</scope>
    <source>
        <strain evidence="10 11">GP</strain>
    </source>
</reference>
<evidence type="ECO:0000313" key="11">
    <source>
        <dbReference type="Proteomes" id="UP000235653"/>
    </source>
</evidence>
<dbReference type="PROSITE" id="PS00198">
    <property type="entry name" value="4FE4S_FER_1"/>
    <property type="match status" value="1"/>
</dbReference>
<comment type="cofactor">
    <cofactor evidence="9">
        <name>corrinoid</name>
        <dbReference type="ChEBI" id="CHEBI:33913"/>
    </cofactor>
</comment>
<dbReference type="GO" id="GO:0046872">
    <property type="term" value="F:metal ion binding"/>
    <property type="evidence" value="ECO:0007669"/>
    <property type="project" value="UniProtKB-KW"/>
</dbReference>
<keyword evidence="4" id="KW-0479">Metal-binding</keyword>
<protein>
    <submittedName>
        <fullName evidence="10">Reductive dehalogenase</fullName>
    </submittedName>
</protein>
<keyword evidence="3" id="KW-0004">4Fe-4S</keyword>
<dbReference type="OrthoDB" id="9784571at2"/>
<dbReference type="GO" id="GO:0005886">
    <property type="term" value="C:plasma membrane"/>
    <property type="evidence" value="ECO:0007669"/>
    <property type="project" value="UniProtKB-SubCell"/>
</dbReference>
<proteinExistence type="predicted"/>
<evidence type="ECO:0000313" key="10">
    <source>
        <dbReference type="EMBL" id="PPD58686.1"/>
    </source>
</evidence>
<keyword evidence="5" id="KW-0732">Signal</keyword>
<dbReference type="PROSITE" id="PS51318">
    <property type="entry name" value="TAT"/>
    <property type="match status" value="1"/>
</dbReference>
<dbReference type="InterPro" id="IPR019546">
    <property type="entry name" value="TAT_signal_bac_arc"/>
</dbReference>
<keyword evidence="8" id="KW-0472">Membrane</keyword>
<evidence type="ECO:0000256" key="4">
    <source>
        <dbReference type="ARBA" id="ARBA00022723"/>
    </source>
</evidence>
<dbReference type="Proteomes" id="UP000235653">
    <property type="component" value="Unassembled WGS sequence"/>
</dbReference>
<organism evidence="10 11">
    <name type="scientific">Dehalogenimonas etheniformans</name>
    <dbReference type="NCBI Taxonomy" id="1536648"/>
    <lineage>
        <taxon>Bacteria</taxon>
        <taxon>Bacillati</taxon>
        <taxon>Chloroflexota</taxon>
        <taxon>Dehalococcoidia</taxon>
        <taxon>Dehalococcoidales</taxon>
        <taxon>Dehalococcoidaceae</taxon>
        <taxon>Dehalogenimonas</taxon>
    </lineage>
</organism>
<dbReference type="PROSITE" id="PS51379">
    <property type="entry name" value="4FE4S_FER_2"/>
    <property type="match status" value="1"/>
</dbReference>
<dbReference type="EMBL" id="JQAN02000006">
    <property type="protein sequence ID" value="PPD58686.1"/>
    <property type="molecule type" value="Genomic_DNA"/>
</dbReference>
<evidence type="ECO:0000256" key="1">
    <source>
        <dbReference type="ARBA" id="ARBA00004236"/>
    </source>
</evidence>
<keyword evidence="6" id="KW-0408">Iron</keyword>
<dbReference type="Pfam" id="PF13486">
    <property type="entry name" value="Dehalogenase"/>
    <property type="match status" value="1"/>
</dbReference>
<evidence type="ECO:0000256" key="5">
    <source>
        <dbReference type="ARBA" id="ARBA00022729"/>
    </source>
</evidence>
<gene>
    <name evidence="10" type="ORF">JP09_002075</name>
</gene>
<keyword evidence="2" id="KW-1003">Cell membrane</keyword>
<evidence type="ECO:0000256" key="7">
    <source>
        <dbReference type="ARBA" id="ARBA00023014"/>
    </source>
</evidence>
<dbReference type="Gene3D" id="3.30.70.20">
    <property type="match status" value="1"/>
</dbReference>
<dbReference type="InterPro" id="IPR012832">
    <property type="entry name" value="RDH"/>
</dbReference>
<dbReference type="InterPro" id="IPR006311">
    <property type="entry name" value="TAT_signal"/>
</dbReference>
<dbReference type="InterPro" id="IPR017900">
    <property type="entry name" value="4Fe4S_Fe_S_CS"/>
</dbReference>
<dbReference type="InterPro" id="IPR028894">
    <property type="entry name" value="RDH_dom"/>
</dbReference>
<evidence type="ECO:0000256" key="9">
    <source>
        <dbReference type="ARBA" id="ARBA00029374"/>
    </source>
</evidence>
<dbReference type="RefSeq" id="WP_102330170.1">
    <property type="nucleotide sequence ID" value="NZ_CP058566.2"/>
</dbReference>
<evidence type="ECO:0000256" key="6">
    <source>
        <dbReference type="ARBA" id="ARBA00023004"/>
    </source>
</evidence>
<keyword evidence="11" id="KW-1185">Reference proteome</keyword>
<dbReference type="NCBIfam" id="TIGR02486">
    <property type="entry name" value="RDH"/>
    <property type="match status" value="1"/>
</dbReference>